<dbReference type="Pfam" id="PF13632">
    <property type="entry name" value="Glyco_trans_2_3"/>
    <property type="match status" value="1"/>
</dbReference>
<protein>
    <submittedName>
        <fullName evidence="9">Glycosyltransferase</fullName>
    </submittedName>
</protein>
<dbReference type="SUPFAM" id="SSF160246">
    <property type="entry name" value="EspE N-terminal domain-like"/>
    <property type="match status" value="1"/>
</dbReference>
<evidence type="ECO:0000256" key="7">
    <source>
        <dbReference type="SAM" id="Phobius"/>
    </source>
</evidence>
<dbReference type="PANTHER" id="PTHR43867">
    <property type="entry name" value="CELLULOSE SYNTHASE CATALYTIC SUBUNIT A [UDP-FORMING]"/>
    <property type="match status" value="1"/>
</dbReference>
<dbReference type="PANTHER" id="PTHR43867:SF2">
    <property type="entry name" value="CELLULOSE SYNTHASE CATALYTIC SUBUNIT A [UDP-FORMING]"/>
    <property type="match status" value="1"/>
</dbReference>
<evidence type="ECO:0000256" key="4">
    <source>
        <dbReference type="ARBA" id="ARBA00022692"/>
    </source>
</evidence>
<dbReference type="SUPFAM" id="SSF53448">
    <property type="entry name" value="Nucleotide-diphospho-sugar transferases"/>
    <property type="match status" value="1"/>
</dbReference>
<dbReference type="InterPro" id="IPR001173">
    <property type="entry name" value="Glyco_trans_2-like"/>
</dbReference>
<dbReference type="Proteomes" id="UP000593594">
    <property type="component" value="Chromosome"/>
</dbReference>
<evidence type="ECO:0000313" key="10">
    <source>
        <dbReference type="Proteomes" id="UP000593594"/>
    </source>
</evidence>
<dbReference type="InterPro" id="IPR029044">
    <property type="entry name" value="Nucleotide-diphossugar_trans"/>
</dbReference>
<keyword evidence="4 7" id="KW-0812">Transmembrane</keyword>
<dbReference type="GO" id="GO:0016757">
    <property type="term" value="F:glycosyltransferase activity"/>
    <property type="evidence" value="ECO:0007669"/>
    <property type="project" value="UniProtKB-KW"/>
</dbReference>
<feature type="transmembrane region" description="Helical" evidence="7">
    <location>
        <begin position="192"/>
        <end position="212"/>
    </location>
</feature>
<evidence type="ECO:0000313" key="9">
    <source>
        <dbReference type="EMBL" id="QPC43521.1"/>
    </source>
</evidence>
<dbReference type="RefSeq" id="WP_213160885.1">
    <property type="nucleotide sequence ID" value="NZ_CP058214.1"/>
</dbReference>
<feature type="domain" description="Glycosyltransferase 2-like" evidence="8">
    <location>
        <begin position="320"/>
        <end position="518"/>
    </location>
</feature>
<dbReference type="InterPro" id="IPR037257">
    <property type="entry name" value="T2SS_E_N_sf"/>
</dbReference>
<evidence type="ECO:0000256" key="3">
    <source>
        <dbReference type="ARBA" id="ARBA00022679"/>
    </source>
</evidence>
<dbReference type="Gene3D" id="3.90.550.10">
    <property type="entry name" value="Spore Coat Polysaccharide Biosynthesis Protein SpsA, Chain A"/>
    <property type="match status" value="1"/>
</dbReference>
<feature type="transmembrane region" description="Helical" evidence="7">
    <location>
        <begin position="504"/>
        <end position="522"/>
    </location>
</feature>
<dbReference type="GO" id="GO:0016020">
    <property type="term" value="C:membrane"/>
    <property type="evidence" value="ECO:0007669"/>
    <property type="project" value="UniProtKB-SubCell"/>
</dbReference>
<dbReference type="KEGG" id="kmn:HW532_12940"/>
<keyword evidence="3 9" id="KW-0808">Transferase</keyword>
<feature type="transmembrane region" description="Helical" evidence="7">
    <location>
        <begin position="572"/>
        <end position="589"/>
    </location>
</feature>
<dbReference type="CDD" id="cd06427">
    <property type="entry name" value="CESA_like_2"/>
    <property type="match status" value="1"/>
</dbReference>
<evidence type="ECO:0000256" key="2">
    <source>
        <dbReference type="ARBA" id="ARBA00022676"/>
    </source>
</evidence>
<name>A0A7S8C549_9HYPH</name>
<sequence length="612" mass="66280">MPFIRPAGELLRGSLLAHGLMAPEELDGAEREARRFGVAPGAVLLSRGMVAQADYFDRLSMATGIPRLGLDALRAAVAALDAEEAEAAARSGMVPLWPSGQGPGHAAAIADPGAARAAGGDVCALVTPDELRWAVQAEHGVAFAARASGWLAGEEPALSAHRRTTVAQRAAMAAMGLAGLAGLLVAPAVTAIAANILCALFFLAVSALRLTVLACRRGTLPPDPPLPDDRALPVYTILVPLFREAAILPHLAAALRELDYPPEKLDIKILLEEDDTDSRRAAAALDLPPWFECLVVPRGEPQTKPRALNYGLRFAHGEFVVIYDAEDAPEPDQLRKAVAAFRAAPGDVACFQARLSFYNPDENWLTRQFTVEYASLFDLMLPVMADLDLPVPLGGTSNHFRADTLRKVLAWDPWNVTEDADLGLRLARSGWRVGMLASTTYEEANCRLGNWIRQRSRWIKGWMQTWFVHMRSPVRLWRELGATGFFATQALVGGIVVSGLAHPLFLAVIAADALGGILFAGVDRSWLVATLAASSILVLVTGYGCVLAAGYAALGEREGLRRLRRAVPAMPLYWLLVSLGAWHALWQFIRKPFYWEKTEHAVSAQFHGTHED</sequence>
<comment type="subcellular location">
    <subcellularLocation>
        <location evidence="1">Membrane</location>
        <topology evidence="1">Multi-pass membrane protein</topology>
    </subcellularLocation>
</comment>
<dbReference type="AlphaFoldDB" id="A0A7S8C549"/>
<keyword evidence="5 7" id="KW-1133">Transmembrane helix</keyword>
<dbReference type="InterPro" id="IPR050321">
    <property type="entry name" value="Glycosyltr_2/OpgH_subfam"/>
</dbReference>
<evidence type="ECO:0000256" key="5">
    <source>
        <dbReference type="ARBA" id="ARBA00022989"/>
    </source>
</evidence>
<feature type="transmembrane region" description="Helical" evidence="7">
    <location>
        <begin position="529"/>
        <end position="552"/>
    </location>
</feature>
<evidence type="ECO:0000256" key="6">
    <source>
        <dbReference type="ARBA" id="ARBA00023136"/>
    </source>
</evidence>
<keyword evidence="6 7" id="KW-0472">Membrane</keyword>
<evidence type="ECO:0000259" key="8">
    <source>
        <dbReference type="Pfam" id="PF13632"/>
    </source>
</evidence>
<keyword evidence="10" id="KW-1185">Reference proteome</keyword>
<keyword evidence="2" id="KW-0328">Glycosyltransferase</keyword>
<dbReference type="EMBL" id="CP058214">
    <property type="protein sequence ID" value="QPC43521.1"/>
    <property type="molecule type" value="Genomic_DNA"/>
</dbReference>
<accession>A0A7S8C549</accession>
<organism evidence="9 10">
    <name type="scientific">Kaustia mangrovi</name>
    <dbReference type="NCBI Taxonomy" id="2593653"/>
    <lineage>
        <taxon>Bacteria</taxon>
        <taxon>Pseudomonadati</taxon>
        <taxon>Pseudomonadota</taxon>
        <taxon>Alphaproteobacteria</taxon>
        <taxon>Hyphomicrobiales</taxon>
        <taxon>Parvibaculaceae</taxon>
        <taxon>Kaustia</taxon>
    </lineage>
</organism>
<proteinExistence type="predicted"/>
<gene>
    <name evidence="9" type="ORF">HW532_12940</name>
</gene>
<evidence type="ECO:0000256" key="1">
    <source>
        <dbReference type="ARBA" id="ARBA00004141"/>
    </source>
</evidence>
<reference evidence="9 10" key="1">
    <citation type="submission" date="2020-06" db="EMBL/GenBank/DDBJ databases">
        <title>Genome sequence of 2 isolates from Red Sea Mangroves.</title>
        <authorList>
            <person name="Sefrji F."/>
            <person name="Michoud G."/>
            <person name="Merlino G."/>
            <person name="Daffonchio D."/>
        </authorList>
    </citation>
    <scope>NUCLEOTIDE SEQUENCE [LARGE SCALE GENOMIC DNA]</scope>
    <source>
        <strain evidence="9 10">R1DC25</strain>
    </source>
</reference>